<dbReference type="PANTHER" id="PTHR23090:SF9">
    <property type="entry name" value="GLUTAMINE-DEPENDENT NAD(+) SYNTHETASE"/>
    <property type="match status" value="1"/>
</dbReference>
<evidence type="ECO:0000256" key="5">
    <source>
        <dbReference type="ARBA" id="ARBA00022741"/>
    </source>
</evidence>
<reference evidence="10" key="1">
    <citation type="journal article" date="2021" name="PeerJ">
        <title>Extensive microbial diversity within the chicken gut microbiome revealed by metagenomics and culture.</title>
        <authorList>
            <person name="Gilroy R."/>
            <person name="Ravi A."/>
            <person name="Getino M."/>
            <person name="Pursley I."/>
            <person name="Horton D.L."/>
            <person name="Alikhan N.F."/>
            <person name="Baker D."/>
            <person name="Gharbi K."/>
            <person name="Hall N."/>
            <person name="Watson M."/>
            <person name="Adriaenssens E.M."/>
            <person name="Foster-Nyarko E."/>
            <person name="Jarju S."/>
            <person name="Secka A."/>
            <person name="Antonio M."/>
            <person name="Oren A."/>
            <person name="Chaudhuri R.R."/>
            <person name="La Ragione R."/>
            <person name="Hildebrand F."/>
            <person name="Pallen M.J."/>
        </authorList>
    </citation>
    <scope>NUCLEOTIDE SEQUENCE</scope>
    <source>
        <strain evidence="10">B5-657</strain>
    </source>
</reference>
<dbReference type="EC" id="6.3.5.1" evidence="3"/>
<dbReference type="Gene3D" id="3.40.50.620">
    <property type="entry name" value="HUPs"/>
    <property type="match status" value="1"/>
</dbReference>
<comment type="pathway">
    <text evidence="1">Cofactor biosynthesis; NAD(+) biosynthesis; NAD(+) from deamido-NAD(+) (L-Gln route): step 1/1.</text>
</comment>
<protein>
    <recommendedName>
        <fullName evidence="3">NAD(+) synthase (glutamine-hydrolyzing)</fullName>
        <ecNumber evidence="3">6.3.5.1</ecNumber>
    </recommendedName>
</protein>
<dbReference type="Pfam" id="PF00795">
    <property type="entry name" value="CN_hydrolase"/>
    <property type="match status" value="1"/>
</dbReference>
<evidence type="ECO:0000256" key="4">
    <source>
        <dbReference type="ARBA" id="ARBA00022598"/>
    </source>
</evidence>
<dbReference type="GO" id="GO:0004359">
    <property type="term" value="F:glutaminase activity"/>
    <property type="evidence" value="ECO:0007669"/>
    <property type="project" value="InterPro"/>
</dbReference>
<dbReference type="GO" id="GO:0005737">
    <property type="term" value="C:cytoplasm"/>
    <property type="evidence" value="ECO:0007669"/>
    <property type="project" value="InterPro"/>
</dbReference>
<comment type="caution">
    <text evidence="10">The sequence shown here is derived from an EMBL/GenBank/DDBJ whole genome shotgun (WGS) entry which is preliminary data.</text>
</comment>
<keyword evidence="6 8" id="KW-0067">ATP-binding</keyword>
<evidence type="ECO:0000256" key="7">
    <source>
        <dbReference type="ARBA" id="ARBA00023027"/>
    </source>
</evidence>
<evidence type="ECO:0000256" key="1">
    <source>
        <dbReference type="ARBA" id="ARBA00005188"/>
    </source>
</evidence>
<evidence type="ECO:0000313" key="11">
    <source>
        <dbReference type="Proteomes" id="UP000824229"/>
    </source>
</evidence>
<evidence type="ECO:0000256" key="3">
    <source>
        <dbReference type="ARBA" id="ARBA00012743"/>
    </source>
</evidence>
<sequence length="488" mass="54128">MNHNFIRVCTITPKLRLADCQYNTQEIIKSLKEAAENGSSLAVFPELCVTGYSCADLFFQSTLIQAAEDSIKSILKASTSLEIVAVVGAPISQGGNLYNSAVVIFKGKILGIVPKIHLPNYGEFYEKRWFDTADHLLTDSIDYAGQSCIISPYLTFNCISIPYFVLGIDICEDLWSTIPPSLFHSLAGATVLVNLSASNEIVGKAQYRRELISQQSAKTKTAYLYTSSSVGESTTDLVFSGHQLIYENGYLLAESNLFSDDTTITYALIDLERLEKERLHQTGLGQNKLIQYLDYKCIPFKMMPKEIPFERYINPHPFIPSDQLKLKERCKAIFDIQVHGLARRMQHVKADYLVMGMSGGLDSTLAMLVCVKAAKYCNLSPTSVLGVTMPGFGTTDRTYQNAINLMQLLGVTMKEVSIVEATIGHLKDINHSLEAHDVTYENAQARERTQILMDLANKYNGLVVGTGDLSELALGWATYNGDQMSMYG</sequence>
<dbReference type="CDD" id="cd07570">
    <property type="entry name" value="GAT_Gln-NAD-synth"/>
    <property type="match status" value="1"/>
</dbReference>
<dbReference type="NCBIfam" id="NF002730">
    <property type="entry name" value="PRK02628.1"/>
    <property type="match status" value="1"/>
</dbReference>
<comment type="similarity">
    <text evidence="8">Belongs to the NAD synthetase family.</text>
</comment>
<comment type="similarity">
    <text evidence="2">In the C-terminal section; belongs to the NAD synthetase family.</text>
</comment>
<dbReference type="GO" id="GO:0009435">
    <property type="term" value="P:NAD+ biosynthetic process"/>
    <property type="evidence" value="ECO:0007669"/>
    <property type="project" value="InterPro"/>
</dbReference>
<evidence type="ECO:0000256" key="6">
    <source>
        <dbReference type="ARBA" id="ARBA00022840"/>
    </source>
</evidence>
<feature type="domain" description="CN hydrolase" evidence="9">
    <location>
        <begin position="6"/>
        <end position="271"/>
    </location>
</feature>
<evidence type="ECO:0000256" key="2">
    <source>
        <dbReference type="ARBA" id="ARBA00007145"/>
    </source>
</evidence>
<dbReference type="InterPro" id="IPR003010">
    <property type="entry name" value="C-N_Hydrolase"/>
</dbReference>
<accession>A0A9E2KDI3</accession>
<evidence type="ECO:0000256" key="8">
    <source>
        <dbReference type="RuleBase" id="RU003811"/>
    </source>
</evidence>
<dbReference type="Pfam" id="PF02540">
    <property type="entry name" value="NAD_synthase"/>
    <property type="match status" value="1"/>
</dbReference>
<name>A0A9E2KDI3_9FIRM</name>
<feature type="non-terminal residue" evidence="10">
    <location>
        <position position="488"/>
    </location>
</feature>
<dbReference type="InterPro" id="IPR036526">
    <property type="entry name" value="C-N_Hydrolase_sf"/>
</dbReference>
<dbReference type="SUPFAM" id="SSF56317">
    <property type="entry name" value="Carbon-nitrogen hydrolase"/>
    <property type="match status" value="1"/>
</dbReference>
<dbReference type="EMBL" id="JAHLFQ010000187">
    <property type="protein sequence ID" value="MBU3804696.1"/>
    <property type="molecule type" value="Genomic_DNA"/>
</dbReference>
<dbReference type="Gene3D" id="3.60.110.10">
    <property type="entry name" value="Carbon-nitrogen hydrolase"/>
    <property type="match status" value="1"/>
</dbReference>
<dbReference type="PROSITE" id="PS50263">
    <property type="entry name" value="CN_HYDROLASE"/>
    <property type="match status" value="1"/>
</dbReference>
<dbReference type="GO" id="GO:0005524">
    <property type="term" value="F:ATP binding"/>
    <property type="evidence" value="ECO:0007669"/>
    <property type="project" value="UniProtKB-KW"/>
</dbReference>
<dbReference type="PANTHER" id="PTHR23090">
    <property type="entry name" value="NH 3 /GLUTAMINE-DEPENDENT NAD + SYNTHETASE"/>
    <property type="match status" value="1"/>
</dbReference>
<dbReference type="InterPro" id="IPR022310">
    <property type="entry name" value="NAD/GMP_synthase"/>
</dbReference>
<evidence type="ECO:0000313" key="10">
    <source>
        <dbReference type="EMBL" id="MBU3804696.1"/>
    </source>
</evidence>
<reference evidence="10" key="2">
    <citation type="submission" date="2021-04" db="EMBL/GenBank/DDBJ databases">
        <authorList>
            <person name="Gilroy R."/>
        </authorList>
    </citation>
    <scope>NUCLEOTIDE SEQUENCE</scope>
    <source>
        <strain evidence="10">B5-657</strain>
    </source>
</reference>
<evidence type="ECO:0000259" key="9">
    <source>
        <dbReference type="PROSITE" id="PS50263"/>
    </source>
</evidence>
<dbReference type="Proteomes" id="UP000824229">
    <property type="component" value="Unassembled WGS sequence"/>
</dbReference>
<keyword evidence="4 8" id="KW-0436">Ligase</keyword>
<dbReference type="CDD" id="cd00553">
    <property type="entry name" value="NAD_synthase"/>
    <property type="match status" value="1"/>
</dbReference>
<gene>
    <name evidence="10" type="ORF">H9872_08060</name>
</gene>
<dbReference type="AlphaFoldDB" id="A0A9E2KDI3"/>
<organism evidence="10 11">
    <name type="scientific">Candidatus Cellulosilyticum pullistercoris</name>
    <dbReference type="NCBI Taxonomy" id="2838521"/>
    <lineage>
        <taxon>Bacteria</taxon>
        <taxon>Bacillati</taxon>
        <taxon>Bacillota</taxon>
        <taxon>Clostridia</taxon>
        <taxon>Lachnospirales</taxon>
        <taxon>Cellulosilyticaceae</taxon>
        <taxon>Cellulosilyticum</taxon>
    </lineage>
</organism>
<dbReference type="NCBIfam" id="TIGR00552">
    <property type="entry name" value="nadE"/>
    <property type="match status" value="1"/>
</dbReference>
<dbReference type="InterPro" id="IPR014445">
    <property type="entry name" value="Gln-dep_NAD_synthase"/>
</dbReference>
<proteinExistence type="inferred from homology"/>
<keyword evidence="7 8" id="KW-0520">NAD</keyword>
<dbReference type="InterPro" id="IPR003694">
    <property type="entry name" value="NAD_synthase"/>
</dbReference>
<dbReference type="PIRSF" id="PIRSF006630">
    <property type="entry name" value="NADS_GAT"/>
    <property type="match status" value="1"/>
</dbReference>
<keyword evidence="5 8" id="KW-0547">Nucleotide-binding</keyword>
<dbReference type="GO" id="GO:0003952">
    <property type="term" value="F:NAD+ synthase (glutamine-hydrolyzing) activity"/>
    <property type="evidence" value="ECO:0007669"/>
    <property type="project" value="UniProtKB-EC"/>
</dbReference>
<dbReference type="InterPro" id="IPR014729">
    <property type="entry name" value="Rossmann-like_a/b/a_fold"/>
</dbReference>
<dbReference type="SUPFAM" id="SSF52402">
    <property type="entry name" value="Adenine nucleotide alpha hydrolases-like"/>
    <property type="match status" value="1"/>
</dbReference>